<dbReference type="RefSeq" id="WP_005286245.1">
    <property type="nucleotide sequence ID" value="NZ_CM000961.1"/>
</dbReference>
<dbReference type="Gene3D" id="3.30.420.40">
    <property type="match status" value="2"/>
</dbReference>
<dbReference type="Proteomes" id="UP000004208">
    <property type="component" value="Unassembled WGS sequence"/>
</dbReference>
<dbReference type="InterPro" id="IPR013126">
    <property type="entry name" value="Hsp_70_fam"/>
</dbReference>
<feature type="transmembrane region" description="Helical" evidence="7">
    <location>
        <begin position="406"/>
        <end position="427"/>
    </location>
</feature>
<dbReference type="PROSITE" id="PS01036">
    <property type="entry name" value="HSP70_3"/>
    <property type="match status" value="1"/>
</dbReference>
<dbReference type="PANTHER" id="PTHR45639:SF34">
    <property type="entry name" value="CHAPERONE PROTEIN DNAK"/>
    <property type="match status" value="1"/>
</dbReference>
<dbReference type="SUPFAM" id="SSF53067">
    <property type="entry name" value="Actin-like ATPase domain"/>
    <property type="match status" value="2"/>
</dbReference>
<organism evidence="8 9">
    <name type="scientific">Corynebacterium genitalium ATCC 33030</name>
    <dbReference type="NCBI Taxonomy" id="585529"/>
    <lineage>
        <taxon>Bacteria</taxon>
        <taxon>Bacillati</taxon>
        <taxon>Actinomycetota</taxon>
        <taxon>Actinomycetes</taxon>
        <taxon>Mycobacteriales</taxon>
        <taxon>Corynebacteriaceae</taxon>
        <taxon>Corynebacterium</taxon>
    </lineage>
</organism>
<keyword evidence="7" id="KW-1133">Transmembrane helix</keyword>
<dbReference type="PANTHER" id="PTHR45639">
    <property type="entry name" value="HSC70CB, ISOFORM G-RELATED"/>
    <property type="match status" value="1"/>
</dbReference>
<evidence type="ECO:0000256" key="5">
    <source>
        <dbReference type="ARBA" id="ARBA00023186"/>
    </source>
</evidence>
<evidence type="ECO:0000313" key="8">
    <source>
        <dbReference type="EMBL" id="EFK54833.1"/>
    </source>
</evidence>
<proteinExistence type="inferred from homology"/>
<dbReference type="OrthoDB" id="9766019at2"/>
<keyword evidence="4" id="KW-0346">Stress response</keyword>
<evidence type="ECO:0000256" key="4">
    <source>
        <dbReference type="ARBA" id="ARBA00023016"/>
    </source>
</evidence>
<feature type="region of interest" description="Disordered" evidence="6">
    <location>
        <begin position="433"/>
        <end position="464"/>
    </location>
</feature>
<feature type="compositionally biased region" description="Polar residues" evidence="6">
    <location>
        <begin position="450"/>
        <end position="460"/>
    </location>
</feature>
<feature type="compositionally biased region" description="Polar residues" evidence="6">
    <location>
        <begin position="365"/>
        <end position="375"/>
    </location>
</feature>
<dbReference type="GO" id="GO:0140662">
    <property type="term" value="F:ATP-dependent protein folding chaperone"/>
    <property type="evidence" value="ECO:0007669"/>
    <property type="project" value="InterPro"/>
</dbReference>
<feature type="compositionally biased region" description="Low complexity" evidence="6">
    <location>
        <begin position="385"/>
        <end position="396"/>
    </location>
</feature>
<name>D7WAF2_9CORY</name>
<keyword evidence="2" id="KW-0547">Nucleotide-binding</keyword>
<protein>
    <submittedName>
        <fullName evidence="8">DnaK family protein</fullName>
    </submittedName>
</protein>
<evidence type="ECO:0000256" key="7">
    <source>
        <dbReference type="SAM" id="Phobius"/>
    </source>
</evidence>
<dbReference type="InterPro" id="IPR018181">
    <property type="entry name" value="Heat_shock_70_CS"/>
</dbReference>
<evidence type="ECO:0000256" key="2">
    <source>
        <dbReference type="ARBA" id="ARBA00022741"/>
    </source>
</evidence>
<dbReference type="AlphaFoldDB" id="D7WAF2"/>
<sequence>MSKDWTLSIDFGTSNTAAAHTNPTRGGVEAVSLSHDRMTMPSSVYIETPEHVETGDVALNKAEGNPDGFLAAPKRVIPQQIFQINGYDIPASTPVAAVLESVVRRASREHNDHRPGELVLTHPEAWTDAEIKVLLDAATQLGLNATNIRTVSEPKAAAQYYSANQPLEPGDKIAVFDFGGGTLDVAVLEAQNDGSFHIVAARGDNSLGGKSFDALIRRWVDRQLEDDHPDQIEYLRRRAPLSDRHAVEDSIRRAKEVLSESPTATITVPGESESVRLTLTRNEFEDIIRQPVQRATDLTRQTLIDAGVTSPGDLKALYMTGGSSRVPMVQEEIKSLGPVANLDDPKMVVAQGALSAVAPIVTGLHTSTAPTTPTYAGQPGPASRPGQPSQTGQPSQAEPRKKNRTALAVGAVLGSVLLIGGIGAFALTRGGNDPAENQAQDGGTAAESAGESTAPTQTESAEPKTGEEIYAALPEKLQGAVQNCSMNSSGILAASSIQCKINVNSEGVEHFREVGRYASAYVNLAVSQEAAKRERALIKQGRYSKSDEGIMEESSDGSAAVGVDSDNLYDASVTYADTETGVVMSSFDFASPQDAVDWFKTYDLL</sequence>
<dbReference type="InterPro" id="IPR043129">
    <property type="entry name" value="ATPase_NBD"/>
</dbReference>
<comment type="similarity">
    <text evidence="1">Belongs to the heat shock protein 70 family.</text>
</comment>
<dbReference type="EMBL" id="ACLJ02000001">
    <property type="protein sequence ID" value="EFK54833.1"/>
    <property type="molecule type" value="Genomic_DNA"/>
</dbReference>
<keyword evidence="7" id="KW-0812">Transmembrane</keyword>
<comment type="caution">
    <text evidence="8">The sequence shown here is derived from an EMBL/GenBank/DDBJ whole genome shotgun (WGS) entry which is preliminary data.</text>
</comment>
<evidence type="ECO:0000256" key="3">
    <source>
        <dbReference type="ARBA" id="ARBA00022840"/>
    </source>
</evidence>
<gene>
    <name evidence="8" type="ORF">HMPREF0291_10091</name>
</gene>
<evidence type="ECO:0000256" key="6">
    <source>
        <dbReference type="SAM" id="MobiDB-lite"/>
    </source>
</evidence>
<evidence type="ECO:0000313" key="9">
    <source>
        <dbReference type="Proteomes" id="UP000004208"/>
    </source>
</evidence>
<evidence type="ECO:0000256" key="1">
    <source>
        <dbReference type="ARBA" id="ARBA00007381"/>
    </source>
</evidence>
<accession>D7WAF2</accession>
<reference evidence="8" key="1">
    <citation type="submission" date="2010-06" db="EMBL/GenBank/DDBJ databases">
        <authorList>
            <person name="Muzny D."/>
            <person name="Qin X."/>
            <person name="Buhay C."/>
            <person name="Dugan-Rocha S."/>
            <person name="Ding Y."/>
            <person name="Chen G."/>
            <person name="Hawes A."/>
            <person name="Holder M."/>
            <person name="Jhangiani S."/>
            <person name="Johnson A."/>
            <person name="Khan Z."/>
            <person name="Li Z."/>
            <person name="Liu W."/>
            <person name="Liu X."/>
            <person name="Perez L."/>
            <person name="Shen H."/>
            <person name="Wang Q."/>
            <person name="Watt J."/>
            <person name="Xi L."/>
            <person name="Xin Y."/>
            <person name="Zhou J."/>
            <person name="Deng J."/>
            <person name="Jiang H."/>
            <person name="Liu Y."/>
            <person name="Qu J."/>
            <person name="Song X.-Z."/>
            <person name="Zhang L."/>
            <person name="Villasana D."/>
            <person name="Johnson A."/>
            <person name="Liu J."/>
            <person name="Liyanage D."/>
            <person name="Lorensuhewa L."/>
            <person name="Robinson T."/>
            <person name="Song A."/>
            <person name="Song B.-B."/>
            <person name="Dinh H."/>
            <person name="Thornton R."/>
            <person name="Coyle M."/>
            <person name="Francisco L."/>
            <person name="Jackson L."/>
            <person name="Javaid M."/>
            <person name="Korchina V."/>
            <person name="Kovar C."/>
            <person name="Mata R."/>
            <person name="Mathew T."/>
            <person name="Ngo R."/>
            <person name="Nguyen L."/>
            <person name="Nguyen N."/>
            <person name="Okwuonu G."/>
            <person name="Ongeri F."/>
            <person name="Pham C."/>
            <person name="Simmons D."/>
            <person name="Wilczek-Boney K."/>
            <person name="Hale W."/>
            <person name="Jakkamsetti A."/>
            <person name="Pham P."/>
            <person name="Ruth R."/>
            <person name="San Lucas F."/>
            <person name="Warren J."/>
            <person name="Zhang J."/>
            <person name="Zhao Z."/>
            <person name="Zhou C."/>
            <person name="Zhu D."/>
            <person name="Lee S."/>
            <person name="Bess C."/>
            <person name="Blankenburg K."/>
            <person name="Forbes L."/>
            <person name="Fu Q."/>
            <person name="Gubbala S."/>
            <person name="Hirani K."/>
            <person name="Jayaseelan J.C."/>
            <person name="Lara F."/>
            <person name="Munidasa M."/>
            <person name="Palculict T."/>
            <person name="Patil S."/>
            <person name="Pu L.-L."/>
            <person name="Saada N."/>
            <person name="Tang L."/>
            <person name="Weissenberger G."/>
            <person name="Zhu Y."/>
            <person name="Hemphill L."/>
            <person name="Shang Y."/>
            <person name="Youmans B."/>
            <person name="Ayvaz T."/>
            <person name="Ross M."/>
            <person name="Santibanez J."/>
            <person name="Aqrawi P."/>
            <person name="Gross S."/>
            <person name="Joshi V."/>
            <person name="Fowler G."/>
            <person name="Nazareth L."/>
            <person name="Reid J."/>
            <person name="Worley K."/>
            <person name="Petrosino J."/>
            <person name="Highlander S."/>
            <person name="Gibbs R."/>
        </authorList>
    </citation>
    <scope>NUCLEOTIDE SEQUENCE [LARGE SCALE GENOMIC DNA]</scope>
    <source>
        <strain evidence="8">ATCC 33030</strain>
    </source>
</reference>
<dbReference type="Gene3D" id="3.90.640.10">
    <property type="entry name" value="Actin, Chain A, domain 4"/>
    <property type="match status" value="1"/>
</dbReference>
<keyword evidence="5" id="KW-0143">Chaperone</keyword>
<dbReference type="GO" id="GO:0005524">
    <property type="term" value="F:ATP binding"/>
    <property type="evidence" value="ECO:0007669"/>
    <property type="project" value="UniProtKB-KW"/>
</dbReference>
<dbReference type="PRINTS" id="PR00301">
    <property type="entry name" value="HEATSHOCK70"/>
</dbReference>
<dbReference type="eggNOG" id="COG0443">
    <property type="taxonomic scope" value="Bacteria"/>
</dbReference>
<keyword evidence="9" id="KW-1185">Reference proteome</keyword>
<dbReference type="GO" id="GO:0030968">
    <property type="term" value="P:endoplasmic reticulum unfolded protein response"/>
    <property type="evidence" value="ECO:0007669"/>
    <property type="project" value="TreeGrafter"/>
</dbReference>
<dbReference type="STRING" id="585529.HMPREF0291_10091"/>
<keyword evidence="3" id="KW-0067">ATP-binding</keyword>
<feature type="region of interest" description="Disordered" evidence="6">
    <location>
        <begin position="365"/>
        <end position="403"/>
    </location>
</feature>
<dbReference type="Pfam" id="PF00012">
    <property type="entry name" value="HSP70"/>
    <property type="match status" value="1"/>
</dbReference>
<keyword evidence="7" id="KW-0472">Membrane</keyword>
<dbReference type="HOGENOM" id="CLU_025252_0_0_11"/>